<comment type="caution">
    <text evidence="2">The sequence shown here is derived from an EMBL/GenBank/DDBJ whole genome shotgun (WGS) entry which is preliminary data.</text>
</comment>
<evidence type="ECO:0000259" key="1">
    <source>
        <dbReference type="Pfam" id="PF23921"/>
    </source>
</evidence>
<dbReference type="Pfam" id="PF23921">
    <property type="entry name" value="DUF7260"/>
    <property type="match status" value="1"/>
</dbReference>
<dbReference type="InterPro" id="IPR055684">
    <property type="entry name" value="DUF7260"/>
</dbReference>
<organism evidence="2 3">
    <name type="scientific">Halorubrum halodurans</name>
    <dbReference type="NCBI Taxonomy" id="1383851"/>
    <lineage>
        <taxon>Archaea</taxon>
        <taxon>Methanobacteriati</taxon>
        <taxon>Methanobacteriota</taxon>
        <taxon>Stenosarchaea group</taxon>
        <taxon>Halobacteria</taxon>
        <taxon>Halobacteriales</taxon>
        <taxon>Haloferacaceae</taxon>
        <taxon>Halorubrum</taxon>
    </lineage>
</organism>
<gene>
    <name evidence="2" type="ORF">DJ70_06160</name>
</gene>
<proteinExistence type="predicted"/>
<evidence type="ECO:0000313" key="2">
    <source>
        <dbReference type="EMBL" id="OYR57376.1"/>
    </source>
</evidence>
<accession>A0A256IM54</accession>
<keyword evidence="3" id="KW-1185">Reference proteome</keyword>
<dbReference type="Proteomes" id="UP000216308">
    <property type="component" value="Unassembled WGS sequence"/>
</dbReference>
<dbReference type="EMBL" id="NHPJ01000062">
    <property type="protein sequence ID" value="OYR57376.1"/>
    <property type="molecule type" value="Genomic_DNA"/>
</dbReference>
<sequence>LVAIRNAYAETVMSVPHYEDEYNDTYERSLAEEFTPELAVALTREPTLRERSRSSLLTKTTEAIRRREEFLERLEAESASVSRARE</sequence>
<protein>
    <recommendedName>
        <fullName evidence="1">DUF7260 domain-containing protein</fullName>
    </recommendedName>
</protein>
<reference evidence="2 3" key="1">
    <citation type="journal article" date="2014" name="Front. Microbiol.">
        <title>Population and genomic analysis of the genus Halorubrum.</title>
        <authorList>
            <person name="Fullmer M.S."/>
            <person name="Soucy S.M."/>
            <person name="Swithers K.S."/>
            <person name="Makkay A.M."/>
            <person name="Wheeler R."/>
            <person name="Ventosa A."/>
            <person name="Gogarten J.P."/>
            <person name="Papke R.T."/>
        </authorList>
    </citation>
    <scope>NUCLEOTIDE SEQUENCE [LARGE SCALE GENOMIC DNA]</scope>
    <source>
        <strain evidence="2 3">Cb34</strain>
    </source>
</reference>
<feature type="non-terminal residue" evidence="2">
    <location>
        <position position="1"/>
    </location>
</feature>
<dbReference type="AlphaFoldDB" id="A0A256IM54"/>
<name>A0A256IM54_9EURY</name>
<evidence type="ECO:0000313" key="3">
    <source>
        <dbReference type="Proteomes" id="UP000216308"/>
    </source>
</evidence>
<feature type="non-terminal residue" evidence="2">
    <location>
        <position position="86"/>
    </location>
</feature>
<feature type="domain" description="DUF7260" evidence="1">
    <location>
        <begin position="2"/>
        <end position="86"/>
    </location>
</feature>